<gene>
    <name evidence="2" type="ORF">H312_03211</name>
</gene>
<reference evidence="3" key="1">
    <citation type="submission" date="2013-02" db="EMBL/GenBank/DDBJ databases">
        <authorList>
            <consortium name="The Broad Institute Genome Sequencing Platform"/>
            <person name="Cuomo C."/>
            <person name="Becnel J."/>
            <person name="Sanscrainte N."/>
            <person name="Walker B."/>
            <person name="Young S.K."/>
            <person name="Zeng Q."/>
            <person name="Gargeya S."/>
            <person name="Fitzgerald M."/>
            <person name="Haas B."/>
            <person name="Abouelleil A."/>
            <person name="Alvarado L."/>
            <person name="Arachchi H.M."/>
            <person name="Berlin A.M."/>
            <person name="Chapman S.B."/>
            <person name="Dewar J."/>
            <person name="Goldberg J."/>
            <person name="Griggs A."/>
            <person name="Gujja S."/>
            <person name="Hansen M."/>
            <person name="Howarth C."/>
            <person name="Imamovic A."/>
            <person name="Larimer J."/>
            <person name="McCowan C."/>
            <person name="Murphy C."/>
            <person name="Neiman D."/>
            <person name="Pearson M."/>
            <person name="Priest M."/>
            <person name="Roberts A."/>
            <person name="Saif S."/>
            <person name="Shea T."/>
            <person name="Sisk P."/>
            <person name="Sykes S."/>
            <person name="Wortman J."/>
            <person name="Nusbaum C."/>
            <person name="Birren B."/>
        </authorList>
    </citation>
    <scope>NUCLEOTIDE SEQUENCE [LARGE SCALE GENOMIC DNA]</scope>
    <source>
        <strain evidence="3">PRA339</strain>
    </source>
</reference>
<dbReference type="VEuPathDB" id="MicrosporidiaDB:H312_03211"/>
<dbReference type="InterPro" id="IPR024445">
    <property type="entry name" value="Tnp_ISXO2-like"/>
</dbReference>
<dbReference type="NCBIfam" id="NF033547">
    <property type="entry name" value="transpos_IS1595"/>
    <property type="match status" value="1"/>
</dbReference>
<dbReference type="EMBL" id="KK365283">
    <property type="protein sequence ID" value="KCZ79399.1"/>
    <property type="molecule type" value="Genomic_DNA"/>
</dbReference>
<dbReference type="PANTHER" id="PTHR47163:SF2">
    <property type="entry name" value="SI:DKEY-17M8.2"/>
    <property type="match status" value="1"/>
</dbReference>
<dbReference type="PANTHER" id="PTHR47163">
    <property type="entry name" value="DDE_TNP_IS1595 DOMAIN-CONTAINING PROTEIN"/>
    <property type="match status" value="1"/>
</dbReference>
<dbReference type="Proteomes" id="UP000030655">
    <property type="component" value="Unassembled WGS sequence"/>
</dbReference>
<evidence type="ECO:0000259" key="1">
    <source>
        <dbReference type="SMART" id="SM01126"/>
    </source>
</evidence>
<proteinExistence type="predicted"/>
<reference evidence="2 3" key="2">
    <citation type="submission" date="2014-03" db="EMBL/GenBank/DDBJ databases">
        <title>The Genome Sequence of Anncaliia algerae insect isolate PRA339.</title>
        <authorList>
            <consortium name="The Broad Institute Genome Sequencing Platform"/>
            <consortium name="The Broad Institute Genome Sequencing Center for Infectious Disease"/>
            <person name="Cuomo C."/>
            <person name="Becnel J."/>
            <person name="Sanscrainte N."/>
            <person name="Walker B."/>
            <person name="Young S.K."/>
            <person name="Zeng Q."/>
            <person name="Gargeya S."/>
            <person name="Fitzgerald M."/>
            <person name="Haas B."/>
            <person name="Abouelleil A."/>
            <person name="Alvarado L."/>
            <person name="Arachchi H.M."/>
            <person name="Berlin A.M."/>
            <person name="Chapman S.B."/>
            <person name="Dewar J."/>
            <person name="Goldberg J."/>
            <person name="Griggs A."/>
            <person name="Gujja S."/>
            <person name="Hansen M."/>
            <person name="Howarth C."/>
            <person name="Imamovic A."/>
            <person name="Larimer J."/>
            <person name="McCowan C."/>
            <person name="Murphy C."/>
            <person name="Neiman D."/>
            <person name="Pearson M."/>
            <person name="Priest M."/>
            <person name="Roberts A."/>
            <person name="Saif S."/>
            <person name="Shea T."/>
            <person name="Sisk P."/>
            <person name="Sykes S."/>
            <person name="Wortman J."/>
            <person name="Nusbaum C."/>
            <person name="Birren B."/>
        </authorList>
    </citation>
    <scope>NUCLEOTIDE SEQUENCE [LARGE SCALE GENOMIC DNA]</scope>
    <source>
        <strain evidence="2 3">PRA339</strain>
    </source>
</reference>
<dbReference type="HOGENOM" id="CLU_044348_0_0_1"/>
<dbReference type="STRING" id="1288291.A0A059EXB7"/>
<sequence length="260" mass="29993">MLIKRISKVTRNEKSTIQYLIKKGILKTKKICHKCKKEMSFYLEEKEFRCQKKGHNIKISIFKNTFFENCKIGINKLLLICYLYLHKISTTQIVKMVGVHSESVTYWALNLREMLADSLDFSDVKIGGPNIIVEVDETKLGKRKFNRGRLVDGVWVIGGIERTPDKKCFLVEVPDRTAETIRNILSLYVLPGSIVYTDCFKAYLPACRDLNLEHQTVNHSIEFKNNENGVCTNTIEGLNNGIKHLIKPRNRSKKNINGWL</sequence>
<protein>
    <recommendedName>
        <fullName evidence="1">ISXO2-like transposase domain-containing protein</fullName>
    </recommendedName>
</protein>
<evidence type="ECO:0000313" key="3">
    <source>
        <dbReference type="Proteomes" id="UP000030655"/>
    </source>
</evidence>
<name>A0A059EXB7_9MICR</name>
<keyword evidence="3" id="KW-1185">Reference proteome</keyword>
<dbReference type="Pfam" id="PF12762">
    <property type="entry name" value="DDE_Tnp_IS1595"/>
    <property type="match status" value="1"/>
</dbReference>
<organism evidence="2 3">
    <name type="scientific">Anncaliia algerae PRA339</name>
    <dbReference type="NCBI Taxonomy" id="1288291"/>
    <lineage>
        <taxon>Eukaryota</taxon>
        <taxon>Fungi</taxon>
        <taxon>Fungi incertae sedis</taxon>
        <taxon>Microsporidia</taxon>
        <taxon>Tubulinosematoidea</taxon>
        <taxon>Tubulinosematidae</taxon>
        <taxon>Anncaliia</taxon>
    </lineage>
</organism>
<feature type="non-terminal residue" evidence="2">
    <location>
        <position position="260"/>
    </location>
</feature>
<accession>A0A059EXB7</accession>
<dbReference type="InterPro" id="IPR053164">
    <property type="entry name" value="IS1016-like_transposase"/>
</dbReference>
<dbReference type="SMART" id="SM01126">
    <property type="entry name" value="DDE_Tnp_IS1595"/>
    <property type="match status" value="1"/>
</dbReference>
<dbReference type="AlphaFoldDB" id="A0A059EXB7"/>
<evidence type="ECO:0000313" key="2">
    <source>
        <dbReference type="EMBL" id="KCZ79399.1"/>
    </source>
</evidence>
<feature type="domain" description="ISXO2-like transposase" evidence="1">
    <location>
        <begin position="125"/>
        <end position="253"/>
    </location>
</feature>
<dbReference type="OrthoDB" id="6409943at2759"/>